<keyword evidence="1" id="KW-0479">Metal-binding</keyword>
<evidence type="ECO:0000256" key="1">
    <source>
        <dbReference type="ARBA" id="ARBA00022723"/>
    </source>
</evidence>
<dbReference type="EC" id="1.3.1.124" evidence="7"/>
<dbReference type="InterPro" id="IPR002347">
    <property type="entry name" value="SDR_fam"/>
</dbReference>
<dbReference type="PRINTS" id="PR01848">
    <property type="entry name" value="U2AUXFACTOR"/>
</dbReference>
<dbReference type="SUPFAM" id="SSF51735">
    <property type="entry name" value="NAD(P)-binding Rossmann-fold domains"/>
    <property type="match status" value="1"/>
</dbReference>
<protein>
    <recommendedName>
        <fullName evidence="7">2,4-dienoyl-CoA reductase [(3E)-enoyl-CoA-producing]</fullName>
        <ecNumber evidence="7">1.3.1.124</ecNumber>
    </recommendedName>
</protein>
<evidence type="ECO:0000256" key="2">
    <source>
        <dbReference type="ARBA" id="ARBA00022737"/>
    </source>
</evidence>
<comment type="catalytic activity">
    <reaction evidence="9">
        <text>a (2E,4Z)-dienoyl-CoA + NADPH + H(+) = a 4,5-saturated-(3E)-enoyl-CoA + NADP(+)</text>
        <dbReference type="Rhea" id="RHEA:61892"/>
        <dbReference type="ChEBI" id="CHEBI:15378"/>
        <dbReference type="ChEBI" id="CHEBI:57783"/>
        <dbReference type="ChEBI" id="CHEBI:58349"/>
        <dbReference type="ChEBI" id="CHEBI:85099"/>
        <dbReference type="ChEBI" id="CHEBI:85493"/>
        <dbReference type="EC" id="1.3.1.124"/>
    </reaction>
</comment>
<proteinExistence type="predicted"/>
<dbReference type="EMBL" id="JBHFFA010000003">
    <property type="protein sequence ID" value="KAL2633844.1"/>
    <property type="molecule type" value="Genomic_DNA"/>
</dbReference>
<dbReference type="Pfam" id="PF00106">
    <property type="entry name" value="adh_short"/>
    <property type="match status" value="1"/>
</dbReference>
<dbReference type="InterPro" id="IPR009145">
    <property type="entry name" value="U2AF_small"/>
</dbReference>
<evidence type="ECO:0000256" key="8">
    <source>
        <dbReference type="ARBA" id="ARBA00048009"/>
    </source>
</evidence>
<sequence>MYCKVYRLILLSRRSGLRASGLEIATYFGKHGAKVSLMGRRKEVLDEAVKKLGSQGIKAIGVQGDVRNKDDCTRAVGTTVDELGRLDILINGAAGNFLCAAEDLSPNAFKTDCRLVTRSIYHLLNFYEDIFEELGKYGELESLNVCDNLADHMVGNVYVQFREEEQAAAVLQADISTNGR</sequence>
<gene>
    <name evidence="10" type="ORF">R1flu_005323</name>
</gene>
<comment type="catalytic activity">
    <reaction evidence="8">
        <text>a (2E,4E)-dienoyl-CoA + NADPH + H(+) = a 4,5-saturated-(3E)-enoyl-CoA + NADP(+)</text>
        <dbReference type="Rhea" id="RHEA:45912"/>
        <dbReference type="ChEBI" id="CHEBI:15378"/>
        <dbReference type="ChEBI" id="CHEBI:57783"/>
        <dbReference type="ChEBI" id="CHEBI:58349"/>
        <dbReference type="ChEBI" id="CHEBI:85101"/>
        <dbReference type="ChEBI" id="CHEBI:85493"/>
        <dbReference type="EC" id="1.3.1.124"/>
    </reaction>
</comment>
<evidence type="ECO:0000256" key="9">
    <source>
        <dbReference type="ARBA" id="ARBA00048340"/>
    </source>
</evidence>
<dbReference type="Gene3D" id="3.40.50.720">
    <property type="entry name" value="NAD(P)-binding Rossmann-like Domain"/>
    <property type="match status" value="1"/>
</dbReference>
<name>A0ABD1YSU9_9MARC</name>
<dbReference type="PANTHER" id="PTHR43296:SF2">
    <property type="entry name" value="PEROXISOMAL 2,4-DIENOYL-COA REDUCTASE [(3E)-ENOYL-COA-PRODUCING]"/>
    <property type="match status" value="1"/>
</dbReference>
<keyword evidence="5" id="KW-0521">NADP</keyword>
<evidence type="ECO:0000313" key="11">
    <source>
        <dbReference type="Proteomes" id="UP001605036"/>
    </source>
</evidence>
<dbReference type="GO" id="GO:0016491">
    <property type="term" value="F:oxidoreductase activity"/>
    <property type="evidence" value="ECO:0007669"/>
    <property type="project" value="UniProtKB-KW"/>
</dbReference>
<reference evidence="10 11" key="1">
    <citation type="submission" date="2024-09" db="EMBL/GenBank/DDBJ databases">
        <title>Chromosome-scale assembly of Riccia fluitans.</title>
        <authorList>
            <person name="Paukszto L."/>
            <person name="Sawicki J."/>
            <person name="Karawczyk K."/>
            <person name="Piernik-Szablinska J."/>
            <person name="Szczecinska M."/>
            <person name="Mazdziarz M."/>
        </authorList>
    </citation>
    <scope>NUCLEOTIDE SEQUENCE [LARGE SCALE GENOMIC DNA]</scope>
    <source>
        <strain evidence="10">Rf_01</strain>
        <tissue evidence="10">Aerial parts of the thallus</tissue>
    </source>
</reference>
<evidence type="ECO:0000313" key="10">
    <source>
        <dbReference type="EMBL" id="KAL2633844.1"/>
    </source>
</evidence>
<evidence type="ECO:0000256" key="5">
    <source>
        <dbReference type="ARBA" id="ARBA00022857"/>
    </source>
</evidence>
<keyword evidence="4" id="KW-0862">Zinc</keyword>
<keyword evidence="11" id="KW-1185">Reference proteome</keyword>
<comment type="caution">
    <text evidence="10">The sequence shown here is derived from an EMBL/GenBank/DDBJ whole genome shotgun (WGS) entry which is preliminary data.</text>
</comment>
<evidence type="ECO:0000256" key="7">
    <source>
        <dbReference type="ARBA" id="ARBA00026117"/>
    </source>
</evidence>
<evidence type="ECO:0000256" key="4">
    <source>
        <dbReference type="ARBA" id="ARBA00022833"/>
    </source>
</evidence>
<dbReference type="GO" id="GO:0008270">
    <property type="term" value="F:zinc ion binding"/>
    <property type="evidence" value="ECO:0007669"/>
    <property type="project" value="UniProtKB-KW"/>
</dbReference>
<evidence type="ECO:0000256" key="6">
    <source>
        <dbReference type="ARBA" id="ARBA00023002"/>
    </source>
</evidence>
<evidence type="ECO:0000256" key="3">
    <source>
        <dbReference type="ARBA" id="ARBA00022771"/>
    </source>
</evidence>
<dbReference type="SUPFAM" id="SSF54928">
    <property type="entry name" value="RNA-binding domain, RBD"/>
    <property type="match status" value="1"/>
</dbReference>
<accession>A0ABD1YSU9</accession>
<dbReference type="AlphaFoldDB" id="A0ABD1YSU9"/>
<dbReference type="InterPro" id="IPR035979">
    <property type="entry name" value="RBD_domain_sf"/>
</dbReference>
<keyword evidence="6" id="KW-0560">Oxidoreductase</keyword>
<organism evidence="10 11">
    <name type="scientific">Riccia fluitans</name>
    <dbReference type="NCBI Taxonomy" id="41844"/>
    <lineage>
        <taxon>Eukaryota</taxon>
        <taxon>Viridiplantae</taxon>
        <taxon>Streptophyta</taxon>
        <taxon>Embryophyta</taxon>
        <taxon>Marchantiophyta</taxon>
        <taxon>Marchantiopsida</taxon>
        <taxon>Marchantiidae</taxon>
        <taxon>Marchantiales</taxon>
        <taxon>Ricciaceae</taxon>
        <taxon>Riccia</taxon>
    </lineage>
</organism>
<dbReference type="Proteomes" id="UP001605036">
    <property type="component" value="Unassembled WGS sequence"/>
</dbReference>
<keyword evidence="3" id="KW-0863">Zinc-finger</keyword>
<dbReference type="PANTHER" id="PTHR43296">
    <property type="entry name" value="PEROXISOMAL 2,4-DIENOYL-COA REDUCTASE"/>
    <property type="match status" value="1"/>
</dbReference>
<dbReference type="InterPro" id="IPR012677">
    <property type="entry name" value="Nucleotide-bd_a/b_plait_sf"/>
</dbReference>
<dbReference type="Gene3D" id="3.30.70.330">
    <property type="match status" value="1"/>
</dbReference>
<dbReference type="InterPro" id="IPR045017">
    <property type="entry name" value="DECR2-like"/>
</dbReference>
<dbReference type="InterPro" id="IPR036291">
    <property type="entry name" value="NAD(P)-bd_dom_sf"/>
</dbReference>
<keyword evidence="2" id="KW-0677">Repeat</keyword>